<reference evidence="8" key="1">
    <citation type="journal article" date="2014" name="Sci. Data">
        <title>Genomes of diverse isolates of the marine cyanobacterium Prochlorococcus.</title>
        <authorList>
            <person name="Biller S."/>
            <person name="Berube P."/>
            <person name="Thompson J."/>
            <person name="Kelly L."/>
            <person name="Roggensack S."/>
            <person name="Awad L."/>
            <person name="Roache-Johnson K."/>
            <person name="Ding H."/>
            <person name="Giovannoni S.J."/>
            <person name="Moore L.R."/>
            <person name="Chisholm S.W."/>
        </authorList>
    </citation>
    <scope>NUCLEOTIDE SEQUENCE [LARGE SCALE GENOMIC DNA]</scope>
    <source>
        <strain evidence="8">PAC1</strain>
    </source>
</reference>
<evidence type="ECO:0000256" key="3">
    <source>
        <dbReference type="ARBA" id="ARBA00012824"/>
    </source>
</evidence>
<gene>
    <name evidence="7" type="ORF">EV03_0408</name>
</gene>
<dbReference type="PANTHER" id="PTHR42839:SF2">
    <property type="entry name" value="ISOCHORISMATE SYNTHASE ENTC"/>
    <property type="match status" value="1"/>
</dbReference>
<evidence type="ECO:0000256" key="5">
    <source>
        <dbReference type="ARBA" id="ARBA00041564"/>
    </source>
</evidence>
<evidence type="ECO:0000256" key="2">
    <source>
        <dbReference type="ARBA" id="ARBA00005297"/>
    </source>
</evidence>
<name>A0A0A2CAQ1_PROMR</name>
<dbReference type="AlphaFoldDB" id="A0A0A2CAQ1"/>
<proteinExistence type="inferred from homology"/>
<dbReference type="EMBL" id="JNAX01000005">
    <property type="protein sequence ID" value="KGG21669.1"/>
    <property type="molecule type" value="Genomic_DNA"/>
</dbReference>
<dbReference type="EC" id="5.4.4.2" evidence="3"/>
<accession>A0A0A2CAQ1</accession>
<dbReference type="Proteomes" id="UP000030392">
    <property type="component" value="Unassembled WGS sequence"/>
</dbReference>
<keyword evidence="4 7" id="KW-0413">Isomerase</keyword>
<comment type="catalytic activity">
    <reaction evidence="1">
        <text>chorismate = isochorismate</text>
        <dbReference type="Rhea" id="RHEA:18985"/>
        <dbReference type="ChEBI" id="CHEBI:29748"/>
        <dbReference type="ChEBI" id="CHEBI:29780"/>
        <dbReference type="EC" id="5.4.4.2"/>
    </reaction>
</comment>
<organism evidence="7 8">
    <name type="scientific">Prochlorococcus marinus str. PAC1</name>
    <dbReference type="NCBI Taxonomy" id="59924"/>
    <lineage>
        <taxon>Bacteria</taxon>
        <taxon>Bacillati</taxon>
        <taxon>Cyanobacteriota</taxon>
        <taxon>Cyanophyceae</taxon>
        <taxon>Synechococcales</taxon>
        <taxon>Prochlorococcaceae</taxon>
        <taxon>Prochlorococcus</taxon>
    </lineage>
</organism>
<comment type="similarity">
    <text evidence="2">Belongs to the isochorismate synthase family.</text>
</comment>
<feature type="domain" description="Chorismate-utilising enzyme C-terminal" evidence="6">
    <location>
        <begin position="203"/>
        <end position="449"/>
    </location>
</feature>
<dbReference type="Pfam" id="PF00425">
    <property type="entry name" value="Chorismate_bind"/>
    <property type="match status" value="1"/>
</dbReference>
<dbReference type="NCBIfam" id="TIGR00543">
    <property type="entry name" value="isochor_syn"/>
    <property type="match status" value="1"/>
</dbReference>
<dbReference type="SUPFAM" id="SSF56322">
    <property type="entry name" value="ADC synthase"/>
    <property type="match status" value="1"/>
</dbReference>
<dbReference type="GO" id="GO:0008909">
    <property type="term" value="F:isochorismate synthase activity"/>
    <property type="evidence" value="ECO:0007669"/>
    <property type="project" value="UniProtKB-EC"/>
</dbReference>
<dbReference type="Gene3D" id="3.60.120.10">
    <property type="entry name" value="Anthranilate synthase"/>
    <property type="match status" value="1"/>
</dbReference>
<protein>
    <recommendedName>
        <fullName evidence="3">isochorismate synthase</fullName>
        <ecNumber evidence="3">5.4.4.2</ecNumber>
    </recommendedName>
    <alternativeName>
        <fullName evidence="5">Isochorismate mutase</fullName>
    </alternativeName>
</protein>
<dbReference type="InterPro" id="IPR005801">
    <property type="entry name" value="ADC_synthase"/>
</dbReference>
<evidence type="ECO:0000313" key="8">
    <source>
        <dbReference type="Proteomes" id="UP000030392"/>
    </source>
</evidence>
<evidence type="ECO:0000256" key="1">
    <source>
        <dbReference type="ARBA" id="ARBA00000799"/>
    </source>
</evidence>
<comment type="caution">
    <text evidence="7">The sequence shown here is derived from an EMBL/GenBank/DDBJ whole genome shotgun (WGS) entry which is preliminary data.</text>
</comment>
<dbReference type="InterPro" id="IPR004561">
    <property type="entry name" value="IsoChor_synthase"/>
</dbReference>
<sequence>MVMNLEPVFSELLVSSLQEWSVRKVDECILSISVPVSQTDPLTTLPLIAEKHQFRFLWDLSPGLCLSAGGHCQSLDLSGPKRFENAQRFSDEIFTRLIEISPSPAFSASRILFSFSFFDQIKSNEKSIDDKFSLQAVLPKWQLTAKDGLTWLRLNSVAQNPSDVREAIERLWSIREKINKSPVRIVNDEKENFLVDNFSDDWKSQYRDALAKGIELINAGDLEKLVLATRQHLSLRKSLDPLHLLARLRVQQTNSCRFLWQKNHDESFFGASPERLISLNQNQLLIDALAGTAKKGDDGRKLLASSKDLREHHFVVNSIVEQLLKRGIKASYPSQPKLMTQDHLIHLHTLIQASVKEKSPLDLVEALHPTPAVAGLPLNKSLSWLRALEPFDRKTYASPIGWIDKNQNSEFRVAIRYGQLRANELKLFAGAGLVKGSTVEGEMQEVALKFEVLRNQLNLDRVNCSNDL</sequence>
<evidence type="ECO:0000256" key="4">
    <source>
        <dbReference type="ARBA" id="ARBA00023235"/>
    </source>
</evidence>
<evidence type="ECO:0000259" key="6">
    <source>
        <dbReference type="Pfam" id="PF00425"/>
    </source>
</evidence>
<evidence type="ECO:0000313" key="7">
    <source>
        <dbReference type="EMBL" id="KGG21669.1"/>
    </source>
</evidence>
<dbReference type="InterPro" id="IPR015890">
    <property type="entry name" value="Chorismate_C"/>
</dbReference>
<dbReference type="PANTHER" id="PTHR42839">
    <property type="entry name" value="ISOCHORISMATE SYNTHASE ENTC"/>
    <property type="match status" value="1"/>
</dbReference>